<accession>A0A423VAC4</accession>
<sequence>MDAIFEVLQQLLPKGIVFDSPAIYTEVAKLPVVPLEDIHRHWKTYTTTHKKLHDPTACRLENFWWHVWGSNRRELSGETLARLWEEIASGPTFVPLRGPPNRWEGPPLVKPTRSMHESDISQPPQIEEQQQQYIQASIPKGTPNNLTPSSARPPPPHPILKKPSGPSSTGPRPTARFADVPDSEGEASQSSAGKSAQGLNKKKVDTRLASNPVPPAKGDKKPAAAAKKFVVSSTASKRRPALPRRQSSQSSTGSATASTTGSTTGSGTGSRDASSGSKPTVNQQGPAPVTKETSPARKQGSSRLSTHAKEPISSAKAPAKRPIVSSPEKQPTPKSSQHPGSQAGLQITTPQQTLSPTLKESSRKENSPRAQGSSGESRPSAKALGKQPETPVGSGKQSSLRKSNQMGSFDGAGPQSPPPRSAPQSNQTNVPSNRQAEAEMADEKRRSSQEESPQVRKQPGRKASSNAAPTMVRTRSNNESKRLSSASFKSPSVVGLSSIAVTGGFDFETPKARPADDDMPPLAADQPDIRASSMLDSRLTPTQPSPAPAPPLGRSKSQLTLLLERTRLAHMLSMKLWRPELRETFHGQYMGSHREPLVVLASHNLPSGEYSGVLAWAPHHPGQNSWSYTTTHMVPVIFSTSSTGG</sequence>
<proteinExistence type="predicted"/>
<feature type="compositionally biased region" description="Polar residues" evidence="1">
    <location>
        <begin position="463"/>
        <end position="475"/>
    </location>
</feature>
<organism evidence="2 3">
    <name type="scientific">Cytospora chrysosperma</name>
    <name type="common">Cytospora canker fungus</name>
    <name type="synonym">Sphaeria chrysosperma</name>
    <dbReference type="NCBI Taxonomy" id="252740"/>
    <lineage>
        <taxon>Eukaryota</taxon>
        <taxon>Fungi</taxon>
        <taxon>Dikarya</taxon>
        <taxon>Ascomycota</taxon>
        <taxon>Pezizomycotina</taxon>
        <taxon>Sordariomycetes</taxon>
        <taxon>Sordariomycetidae</taxon>
        <taxon>Diaporthales</taxon>
        <taxon>Cytosporaceae</taxon>
        <taxon>Cytospora</taxon>
    </lineage>
</organism>
<feature type="region of interest" description="Disordered" evidence="1">
    <location>
        <begin position="94"/>
        <end position="492"/>
    </location>
</feature>
<evidence type="ECO:0000313" key="2">
    <source>
        <dbReference type="EMBL" id="ROV87802.1"/>
    </source>
</evidence>
<protein>
    <recommendedName>
        <fullName evidence="4">Nitrogen regulatory protein areA GATA-like domain-containing protein</fullName>
    </recommendedName>
</protein>
<comment type="caution">
    <text evidence="2">The sequence shown here is derived from an EMBL/GenBank/DDBJ whole genome shotgun (WGS) entry which is preliminary data.</text>
</comment>
<feature type="compositionally biased region" description="Polar residues" evidence="1">
    <location>
        <begin position="327"/>
        <end position="359"/>
    </location>
</feature>
<evidence type="ECO:0008006" key="4">
    <source>
        <dbReference type="Google" id="ProtNLM"/>
    </source>
</evidence>
<feature type="compositionally biased region" description="Low complexity" evidence="1">
    <location>
        <begin position="122"/>
        <end position="135"/>
    </location>
</feature>
<evidence type="ECO:0000313" key="3">
    <source>
        <dbReference type="Proteomes" id="UP000284375"/>
    </source>
</evidence>
<feature type="region of interest" description="Disordered" evidence="1">
    <location>
        <begin position="534"/>
        <end position="554"/>
    </location>
</feature>
<dbReference type="AlphaFoldDB" id="A0A423VAC4"/>
<name>A0A423VAC4_CYTCH</name>
<feature type="compositionally biased region" description="Polar residues" evidence="1">
    <location>
        <begin position="368"/>
        <end position="377"/>
    </location>
</feature>
<feature type="compositionally biased region" description="Low complexity" evidence="1">
    <location>
        <begin position="186"/>
        <end position="198"/>
    </location>
</feature>
<dbReference type="STRING" id="252740.A0A423VAC4"/>
<gene>
    <name evidence="2" type="ORF">VSDG_09573</name>
</gene>
<feature type="compositionally biased region" description="Low complexity" evidence="1">
    <location>
        <begin position="161"/>
        <end position="174"/>
    </location>
</feature>
<feature type="compositionally biased region" description="Polar residues" evidence="1">
    <location>
        <begin position="395"/>
        <end position="407"/>
    </location>
</feature>
<feature type="compositionally biased region" description="Low complexity" evidence="1">
    <location>
        <begin position="223"/>
        <end position="235"/>
    </location>
</feature>
<evidence type="ECO:0000256" key="1">
    <source>
        <dbReference type="SAM" id="MobiDB-lite"/>
    </source>
</evidence>
<dbReference type="OrthoDB" id="5424234at2759"/>
<keyword evidence="3" id="KW-1185">Reference proteome</keyword>
<dbReference type="Proteomes" id="UP000284375">
    <property type="component" value="Unassembled WGS sequence"/>
</dbReference>
<reference evidence="2 3" key="1">
    <citation type="submission" date="2015-09" db="EMBL/GenBank/DDBJ databases">
        <title>Host preference determinants of Valsa canker pathogens revealed by comparative genomics.</title>
        <authorList>
            <person name="Yin Z."/>
            <person name="Huang L."/>
        </authorList>
    </citation>
    <scope>NUCLEOTIDE SEQUENCE [LARGE SCALE GENOMIC DNA]</scope>
    <source>
        <strain evidence="2 3">YSFL</strain>
    </source>
</reference>
<dbReference type="EMBL" id="LJZO01000075">
    <property type="protein sequence ID" value="ROV87802.1"/>
    <property type="molecule type" value="Genomic_DNA"/>
</dbReference>
<feature type="compositionally biased region" description="Low complexity" evidence="1">
    <location>
        <begin position="247"/>
        <end position="277"/>
    </location>
</feature>